<keyword evidence="6" id="KW-0175">Coiled coil</keyword>
<evidence type="ECO:0000259" key="8">
    <source>
        <dbReference type="Pfam" id="PF13087"/>
    </source>
</evidence>
<evidence type="ECO:0000256" key="3">
    <source>
        <dbReference type="ARBA" id="ARBA00022801"/>
    </source>
</evidence>
<keyword evidence="2" id="KW-0547">Nucleotide-binding</keyword>
<evidence type="ECO:0000259" key="9">
    <source>
        <dbReference type="Pfam" id="PF18741"/>
    </source>
</evidence>
<organism evidence="10 11">
    <name type="scientific">Terrisporobacter petrolearius</name>
    <dbReference type="NCBI Taxonomy" id="1460447"/>
    <lineage>
        <taxon>Bacteria</taxon>
        <taxon>Bacillati</taxon>
        <taxon>Bacillota</taxon>
        <taxon>Clostridia</taxon>
        <taxon>Peptostreptococcales</taxon>
        <taxon>Peptostreptococcaceae</taxon>
        <taxon>Terrisporobacter</taxon>
    </lineage>
</organism>
<dbReference type="SUPFAM" id="SSF52540">
    <property type="entry name" value="P-loop containing nucleoside triphosphate hydrolases"/>
    <property type="match status" value="1"/>
</dbReference>
<dbReference type="InterPro" id="IPR047187">
    <property type="entry name" value="SF1_C_Upf1"/>
</dbReference>
<gene>
    <name evidence="10" type="ORF">TPELB_25270</name>
</gene>
<feature type="coiled-coil region" evidence="6">
    <location>
        <begin position="61"/>
        <end position="88"/>
    </location>
</feature>
<keyword evidence="3" id="KW-0378">Hydrolase</keyword>
<proteinExistence type="inferred from homology"/>
<dbReference type="Pfam" id="PF13086">
    <property type="entry name" value="AAA_11"/>
    <property type="match status" value="2"/>
</dbReference>
<dbReference type="EMBL" id="CP154622">
    <property type="protein sequence ID" value="XAM42214.1"/>
    <property type="molecule type" value="Genomic_DNA"/>
</dbReference>
<keyword evidence="4" id="KW-0347">Helicase</keyword>
<reference evidence="10 11" key="1">
    <citation type="submission" date="2024-04" db="EMBL/GenBank/DDBJ databases">
        <title>Isolation and characterization of novel acetogenic strains of the genera Terrisporobacter and Acetoanaerobium.</title>
        <authorList>
            <person name="Boeer T."/>
            <person name="Schueler M.A."/>
            <person name="Lueschen A."/>
            <person name="Eysell L."/>
            <person name="Droege J."/>
            <person name="Heinemann M."/>
            <person name="Engelhardt L."/>
            <person name="Basen M."/>
            <person name="Daniel R."/>
        </authorList>
    </citation>
    <scope>NUCLEOTIDE SEQUENCE [LARGE SCALE GENOMIC DNA]</scope>
    <source>
        <strain evidence="10 11">ELB</strain>
    </source>
</reference>
<dbReference type="PANTHER" id="PTHR43788">
    <property type="entry name" value="DNA2/NAM7 HELICASE FAMILY MEMBER"/>
    <property type="match status" value="1"/>
</dbReference>
<sequence>MESILNTYKERLVNISARNRSLVTRKLYKKRAFDLYKLKKFNKNIDEDIINFIMDRKNSSIEVLEDHVKYLQQNLSLLEAEIKKEESLEILKIESDKSLDDETKKNKEKLIKDNLELKLQKKSEDVKKKSEDIADLSKGINYLLREINAVEKETGRYELYVGYNFVEGRFKDGTFVKAPLLMFPIRIIDNKGNWELKNILEQDILLNKVFLLAISKYNSIEVDKIQTEYESIKESFKSIDDLLKYLSEYGIYIQRENKELSARFVERKREEDSIYKYGELFLNPYLILGQFPVANSIYDDYQDLGKIYNGKNEDDSENHLLNQLLLNEPQNEYDLNESNEYYRNRKLKEEDYYFITPLDFSQEKAVKTVNETNQLVIYGPPGTGKSQTISNIIADAMAKNKKILMVSQKRAALDVIYNRLGELSKKAIIIHDANKDKKAFYAKVVNGIEDTAYSQTDDLSNSLYDKAKSIDKNIERLEVLGCTLTKNRKFGMTLQQMYSNSKQINSKEDSRYEDYRIFRINNILKDNTYDEIKDSIEDIENKNIFNDYYKYKELVNKYPMLLNIKDGLDRFDIDDFENKLTEIQSEYKNKIYIGYKDKNYYMKVIEYYKNIDDEVSDEVLVKLAREINKNENSFLLNSLKKEDYISKVTYKTEGEFTQLISLYNELEDEVTNIQINDLASKINESRSSFLLKTLTKKEYEDKIDVKNKKYLSKYLELYTDLEVTIEESEILQLADGLNKETNSYLLEPINYGKWYTLKYWKNKKSNKQKEIDNQELYNKRKVSIQEILTEYKNDITEYVKVTKSNNKQEYEYRKNEIYNKLNRYKKDIEKYIEENKYKNKVEYEKRYQIVYEELKLIKDNIDKFKLDMKILDSIIVENKQFEYKEKMITGYNLNEYIYNIIEAFNVYEEVSEIKFKSNKLENTSIKILNYIFEKSNSENHGKTLLNEILEFTILYQINEIEKCERVNIDIYEEFSNIVYNVNMNLVSRRGLVPKYILDKLNDRFEENVESNISRQVSKEFGRQAKKKRQLWPIRRYVKEFDKLLLDLFPCWLLGPETVSEILPLNSGMFDIVIFDEASQMFIETAIPTIYRGNKVIIAGDDKQLRPSSTFSAKVDEDEEHDELEVAAALEEESLLDLAKVNYDSVCLNYHYRSKYDELINFSNYAFYGGKLDVSPNTVKTDLAKDKPIERIKVDGRWIDRKNEIEAKEVVKLVKKILNTRKRNESIGIITFNIGQQDLIEDMLEYECSNDIEFRNLFNAEKSRIENNEDISLFIKNIENVQGDERDIIIFSTGYAPNEKNRVSLNFGSLSKDGGENRLNVAISRAKEKIYVITSIEPEQLSNVESTKNRGPKLLKKYLEYVRNVSDGNKEGASIVLNSILDSDVERNIAVTFDSVFEEEVYDALSKEGFDVDTQIGVSGYKIDLGIYDKNNSKYILGIECDGAAYHSSKEARERDIHRQRYLESRGWKIVRIWSKDWWQNPKKEIQKIKDYIE</sequence>
<evidence type="ECO:0000313" key="10">
    <source>
        <dbReference type="EMBL" id="XAM42214.1"/>
    </source>
</evidence>
<comment type="similarity">
    <text evidence="1">Belongs to the DNA2/NAM7 helicase family.</text>
</comment>
<dbReference type="InterPro" id="IPR027417">
    <property type="entry name" value="P-loop_NTPase"/>
</dbReference>
<dbReference type="InterPro" id="IPR041679">
    <property type="entry name" value="DNA2/NAM7-like_C"/>
</dbReference>
<evidence type="ECO:0008006" key="12">
    <source>
        <dbReference type="Google" id="ProtNLM"/>
    </source>
</evidence>
<accession>A0ABZ3FFM2</accession>
<evidence type="ECO:0000256" key="4">
    <source>
        <dbReference type="ARBA" id="ARBA00022806"/>
    </source>
</evidence>
<keyword evidence="11" id="KW-1185">Reference proteome</keyword>
<evidence type="ECO:0000256" key="2">
    <source>
        <dbReference type="ARBA" id="ARBA00022741"/>
    </source>
</evidence>
<dbReference type="SUPFAM" id="SSF52980">
    <property type="entry name" value="Restriction endonuclease-like"/>
    <property type="match status" value="1"/>
</dbReference>
<evidence type="ECO:0000256" key="1">
    <source>
        <dbReference type="ARBA" id="ARBA00007913"/>
    </source>
</evidence>
<protein>
    <recommendedName>
        <fullName evidence="12">Superfamily I DNA and/or RNA helicase</fullName>
    </recommendedName>
</protein>
<dbReference type="InterPro" id="IPR041677">
    <property type="entry name" value="DNA2/NAM7_AAA_11"/>
</dbReference>
<evidence type="ECO:0000256" key="5">
    <source>
        <dbReference type="ARBA" id="ARBA00022840"/>
    </source>
</evidence>
<feature type="domain" description="DNA2/NAM7 helicase helicase" evidence="7">
    <location>
        <begin position="358"/>
        <end position="512"/>
    </location>
</feature>
<name>A0ABZ3FFM2_9FIRM</name>
<dbReference type="CDD" id="cd18808">
    <property type="entry name" value="SF1_C_Upf1"/>
    <property type="match status" value="1"/>
</dbReference>
<dbReference type="Pfam" id="PF18741">
    <property type="entry name" value="MTES_1575"/>
    <property type="match status" value="1"/>
</dbReference>
<evidence type="ECO:0000256" key="6">
    <source>
        <dbReference type="SAM" id="Coils"/>
    </source>
</evidence>
<dbReference type="PANTHER" id="PTHR43788:SF8">
    <property type="entry name" value="DNA-BINDING PROTEIN SMUBP-2"/>
    <property type="match status" value="1"/>
</dbReference>
<dbReference type="InterPro" id="IPR050534">
    <property type="entry name" value="Coronavir_polyprotein_1ab"/>
</dbReference>
<dbReference type="RefSeq" id="WP_343337558.1">
    <property type="nucleotide sequence ID" value="NZ_CP154622.1"/>
</dbReference>
<feature type="domain" description="DNA2/NAM7 helicase-like C-terminal" evidence="8">
    <location>
        <begin position="1133"/>
        <end position="1334"/>
    </location>
</feature>
<feature type="coiled-coil region" evidence="6">
    <location>
        <begin position="807"/>
        <end position="834"/>
    </location>
</feature>
<feature type="domain" description="DNA2/NAM7 helicase helicase" evidence="7">
    <location>
        <begin position="1068"/>
        <end position="1106"/>
    </location>
</feature>
<dbReference type="InterPro" id="IPR049468">
    <property type="entry name" value="Restrct_endonuc-II-like_dom"/>
</dbReference>
<keyword evidence="5" id="KW-0067">ATP-binding</keyword>
<evidence type="ECO:0000313" key="11">
    <source>
        <dbReference type="Proteomes" id="UP001477947"/>
    </source>
</evidence>
<dbReference type="Proteomes" id="UP001477947">
    <property type="component" value="Chromosome"/>
</dbReference>
<dbReference type="Gene3D" id="3.40.960.10">
    <property type="entry name" value="VSR Endonuclease"/>
    <property type="match status" value="1"/>
</dbReference>
<dbReference type="Pfam" id="PF13087">
    <property type="entry name" value="AAA_12"/>
    <property type="match status" value="1"/>
</dbReference>
<evidence type="ECO:0000259" key="7">
    <source>
        <dbReference type="Pfam" id="PF13086"/>
    </source>
</evidence>
<dbReference type="InterPro" id="IPR011335">
    <property type="entry name" value="Restrct_endonuc-II-like"/>
</dbReference>
<dbReference type="Gene3D" id="3.40.50.300">
    <property type="entry name" value="P-loop containing nucleotide triphosphate hydrolases"/>
    <property type="match status" value="3"/>
</dbReference>
<feature type="domain" description="Restriction endonuclease type II-like" evidence="9">
    <location>
        <begin position="1396"/>
        <end position="1491"/>
    </location>
</feature>